<name>A0A9Q0YT15_9ROSI</name>
<dbReference type="PANTHER" id="PTHR44991:SF1">
    <property type="entry name" value="IMMUNOGLOBULIN SUPERFAMILY MEMBER 5"/>
    <property type="match status" value="1"/>
</dbReference>
<gene>
    <name evidence="2" type="ORF">OIU74_010788</name>
</gene>
<keyword evidence="3" id="KW-1185">Reference proteome</keyword>
<proteinExistence type="predicted"/>
<comment type="caution">
    <text evidence="2">The sequence shown here is derived from an EMBL/GenBank/DDBJ whole genome shotgun (WGS) entry which is preliminary data.</text>
</comment>
<dbReference type="PANTHER" id="PTHR44991">
    <property type="entry name" value="IMMUNOGLOBULIN SUPERFAMILY MEMBER 5"/>
    <property type="match status" value="1"/>
</dbReference>
<keyword evidence="1" id="KW-0472">Membrane</keyword>
<keyword evidence="1" id="KW-0812">Transmembrane</keyword>
<dbReference type="EMBL" id="JAPFFM010000015">
    <property type="protein sequence ID" value="KAJ6709754.1"/>
    <property type="molecule type" value="Genomic_DNA"/>
</dbReference>
<protein>
    <submittedName>
        <fullName evidence="2">RAN BINDING PROTEIN 9-RELATED</fullName>
    </submittedName>
</protein>
<dbReference type="AlphaFoldDB" id="A0A9Q0YT15"/>
<sequence length="320" mass="35257">MIMLLNVWLPGGAAVVVSMLVALVVWRCYCFKDRRGIVDPLRTNRNASLQDGIAKLHQGSLHQQPDQLETRRRGNYYFFRRGALTRPLFNWADHPVLITEAVENGWSRFGFTSYMSSPSTRSSLLGSCAAGDYGRETDTEISWEICQGSSDFMQNIRLNSGLKKVNVSYPSLSAASVIRTTLPLPGPPLENSSFPQEAYFEITVLYCHGNDRESVGKAKEGERAKLIQEKSNGKANSESLVHVNSSHRISKVEELKLAGKDDCQGSAVLLSVGLTIAGSLPLKLPGSYPGSIGFNSNGSLYLDGKLILLFLKKKKKKKTL</sequence>
<keyword evidence="1" id="KW-1133">Transmembrane helix</keyword>
<organism evidence="2 3">
    <name type="scientific">Salix koriyanagi</name>
    <dbReference type="NCBI Taxonomy" id="2511006"/>
    <lineage>
        <taxon>Eukaryota</taxon>
        <taxon>Viridiplantae</taxon>
        <taxon>Streptophyta</taxon>
        <taxon>Embryophyta</taxon>
        <taxon>Tracheophyta</taxon>
        <taxon>Spermatophyta</taxon>
        <taxon>Magnoliopsida</taxon>
        <taxon>eudicotyledons</taxon>
        <taxon>Gunneridae</taxon>
        <taxon>Pentapetalae</taxon>
        <taxon>rosids</taxon>
        <taxon>fabids</taxon>
        <taxon>Malpighiales</taxon>
        <taxon>Salicaceae</taxon>
        <taxon>Saliceae</taxon>
        <taxon>Salix</taxon>
    </lineage>
</organism>
<dbReference type="Proteomes" id="UP001151752">
    <property type="component" value="Chromosome 2"/>
</dbReference>
<evidence type="ECO:0000256" key="1">
    <source>
        <dbReference type="SAM" id="Phobius"/>
    </source>
</evidence>
<feature type="transmembrane region" description="Helical" evidence="1">
    <location>
        <begin position="7"/>
        <end position="26"/>
    </location>
</feature>
<evidence type="ECO:0000313" key="2">
    <source>
        <dbReference type="EMBL" id="KAJ6709754.1"/>
    </source>
</evidence>
<reference evidence="2" key="2">
    <citation type="journal article" date="2023" name="Int. J. Mol. Sci.">
        <title>De Novo Assembly and Annotation of 11 Diverse Shrub Willow (Salix) Genomes Reveals Novel Gene Organization in Sex-Linked Regions.</title>
        <authorList>
            <person name="Hyden B."/>
            <person name="Feng K."/>
            <person name="Yates T.B."/>
            <person name="Jawdy S."/>
            <person name="Cereghino C."/>
            <person name="Smart L.B."/>
            <person name="Muchero W."/>
        </authorList>
    </citation>
    <scope>NUCLEOTIDE SEQUENCE</scope>
    <source>
        <tissue evidence="2">Shoot tip</tissue>
    </source>
</reference>
<evidence type="ECO:0000313" key="3">
    <source>
        <dbReference type="Proteomes" id="UP001151752"/>
    </source>
</evidence>
<accession>A0A9Q0YT15</accession>
<reference evidence="2" key="1">
    <citation type="submission" date="2022-11" db="EMBL/GenBank/DDBJ databases">
        <authorList>
            <person name="Hyden B.L."/>
            <person name="Feng K."/>
            <person name="Yates T."/>
            <person name="Jawdy S."/>
            <person name="Smart L.B."/>
            <person name="Muchero W."/>
        </authorList>
    </citation>
    <scope>NUCLEOTIDE SEQUENCE</scope>
    <source>
        <tissue evidence="2">Shoot tip</tissue>
    </source>
</reference>